<feature type="compositionally biased region" description="Basic residues" evidence="1">
    <location>
        <begin position="46"/>
        <end position="56"/>
    </location>
</feature>
<reference evidence="2" key="1">
    <citation type="journal article" date="2011" name="PLoS Biol.">
        <title>Gene gain and loss during evolution of obligate parasitism in the white rust pathogen of Arabidopsis thaliana.</title>
        <authorList>
            <person name="Kemen E."/>
            <person name="Gardiner A."/>
            <person name="Schultz-Larsen T."/>
            <person name="Kemen A.C."/>
            <person name="Balmuth A.L."/>
            <person name="Robert-Seilaniantz A."/>
            <person name="Bailey K."/>
            <person name="Holub E."/>
            <person name="Studholme D.J."/>
            <person name="Maclean D."/>
            <person name="Jones J.D."/>
        </authorList>
    </citation>
    <scope>NUCLEOTIDE SEQUENCE</scope>
</reference>
<gene>
    <name evidence="2" type="primary">AlNc14C1G194</name>
    <name evidence="2" type="ORF">ALNC14_002110</name>
</gene>
<dbReference type="HOGENOM" id="CLU_290919_0_0_1"/>
<feature type="region of interest" description="Disordered" evidence="1">
    <location>
        <begin position="1"/>
        <end position="129"/>
    </location>
</feature>
<accession>F0VZ53</accession>
<evidence type="ECO:0000256" key="1">
    <source>
        <dbReference type="SAM" id="MobiDB-lite"/>
    </source>
</evidence>
<sequence>MDGDRTVHPKKKHESHTNNAIKNLIERKRGNDTGTRNKGAANKAKSSARTKRKRLKTTNGSHNIASNEEGDLLHTDGKDKSRAKDESADPPRSPSADPLTRPISKSRKASGTGLSEPEKKRSKAVLSRTGSKIKGHTLLEWLQEAAGSTTLCAEKEENSTCSGGKGEVNDRTSKRRRRDGTLTSASNKIGNEGRVRPRRKTHAGVEPSLSDTRYAVNAFEVVPEGLMDSMDGRLSRDLMRGIIRNHVDSWVSKSNFDNNFLLNLERALFQYFPINYPALLDDVIVIFLFKRPNFMESILKIITERILIEAPAVHWLKVPLMERITMICEPLNSSIKDVIRHDFACLNLLRCLIERNIDTYAFNSWISACFSKCSDSVQQSCVKRFYDSELGSSHSQMSDVGADTHRWNIQAPLQQLCGIMRTENVRGDALDKELPYSFSSACARYMLLHTNLSILEHVSFTPAFEVFFATIQTYGPNMDILKDWLQSAVSISLKEDENRLFSSLQFITKFIHEDRNVRIVITILERLLFPTVLSSQMEALPSPVVALILKDYIHVVLRSDQDTEEYKNDTGNRSMFLSYRRTRNRSDTLSLEAFRVACRLSRLLSVLSGYDNNQDFLRIWMDIWRHDPTWVFHRALIQVVIIESNRKMSKVSQSVLEVLSQSLMDLPSLIADMIDSGMAESQHSDIIKVVELMEFLLLANRNLALMLLKNIIQTLVSREIQDQLMWSIIVRPIVEMLTIDTASDFDFKNEVLFRDAIESRALSTSIAAKALETIFLLVRVDDAVGSFLRTQFSSSIVVTLFVKLLESEIIEIVVWSLQLLPCMLHVDHIEMWSEPPLLSAVLVLISSPHKRISNKAISLMEEYTRVSTSLSTLCWHLLRFGTDQYCGCPNDSISKWSQQNISILAELACLCLSSSSGMHLQYIKQHLFSCESEKSNVNVFLLVIIQRLITSDLRWNWPSIVQYALEKLSSDASEIIQGIYLDIILKTFKVGSNQYNTAAREIKSIVFSEHVVSYLQSITLKSVKSHAFFSIANQLIQLASTSVASKQKLVH</sequence>
<dbReference type="AlphaFoldDB" id="F0VZ53"/>
<organism evidence="2">
    <name type="scientific">Albugo laibachii Nc14</name>
    <dbReference type="NCBI Taxonomy" id="890382"/>
    <lineage>
        <taxon>Eukaryota</taxon>
        <taxon>Sar</taxon>
        <taxon>Stramenopiles</taxon>
        <taxon>Oomycota</taxon>
        <taxon>Peronosporomycetes</taxon>
        <taxon>Albuginales</taxon>
        <taxon>Albuginaceae</taxon>
        <taxon>Albugo</taxon>
    </lineage>
</organism>
<protein>
    <submittedName>
        <fullName evidence="2">Uncharacterized protein AlNc14C1G194</fullName>
    </submittedName>
</protein>
<feature type="compositionally biased region" description="Basic and acidic residues" evidence="1">
    <location>
        <begin position="71"/>
        <end position="89"/>
    </location>
</feature>
<evidence type="ECO:0000313" key="2">
    <source>
        <dbReference type="EMBL" id="CCA14068.1"/>
    </source>
</evidence>
<proteinExistence type="predicted"/>
<name>F0VZ53_9STRA</name>
<reference evidence="2" key="2">
    <citation type="submission" date="2011-02" db="EMBL/GenBank/DDBJ databases">
        <authorList>
            <person name="MacLean D."/>
        </authorList>
    </citation>
    <scope>NUCLEOTIDE SEQUENCE</scope>
</reference>
<dbReference type="EMBL" id="FR824046">
    <property type="protein sequence ID" value="CCA14068.1"/>
    <property type="molecule type" value="Genomic_DNA"/>
</dbReference>
<feature type="region of interest" description="Disordered" evidence="1">
    <location>
        <begin position="153"/>
        <end position="206"/>
    </location>
</feature>